<feature type="region of interest" description="Disordered" evidence="7">
    <location>
        <begin position="68"/>
        <end position="103"/>
    </location>
</feature>
<dbReference type="STRING" id="1423351.A0A074RIX4"/>
<dbReference type="HOGENOM" id="CLU_2265248_0_0_1"/>
<dbReference type="Gene3D" id="4.10.240.10">
    <property type="entry name" value="Zn(2)-C6 fungal-type DNA-binding domain"/>
    <property type="match status" value="1"/>
</dbReference>
<dbReference type="AlphaFoldDB" id="A0A074RIX4"/>
<keyword evidence="6" id="KW-0539">Nucleus</keyword>
<dbReference type="GO" id="GO:0008270">
    <property type="term" value="F:zinc ion binding"/>
    <property type="evidence" value="ECO:0007669"/>
    <property type="project" value="InterPro"/>
</dbReference>
<sequence>MDPQLAGSTSHSALPTTSDPSSHDDSQREKHRRTKTGCLTCKRRRKKCDETRPKCRNCVRICSDCAYGPSVSASGSDTLLGPVRTVNDRRAAKSHIRKQGPLS</sequence>
<keyword evidence="1" id="KW-0479">Metal-binding</keyword>
<evidence type="ECO:0000313" key="9">
    <source>
        <dbReference type="EMBL" id="KEP47061.1"/>
    </source>
</evidence>
<evidence type="ECO:0000256" key="7">
    <source>
        <dbReference type="SAM" id="MobiDB-lite"/>
    </source>
</evidence>
<evidence type="ECO:0000256" key="2">
    <source>
        <dbReference type="ARBA" id="ARBA00022833"/>
    </source>
</evidence>
<dbReference type="InterPro" id="IPR001138">
    <property type="entry name" value="Zn2Cys6_DnaBD"/>
</dbReference>
<proteinExistence type="predicted"/>
<evidence type="ECO:0000256" key="6">
    <source>
        <dbReference type="ARBA" id="ARBA00023242"/>
    </source>
</evidence>
<dbReference type="PANTHER" id="PTHR36206:SF12">
    <property type="entry name" value="ASPERCRYPTIN BIOSYNTHESIS CLUSTER-SPECIFIC TRANSCRIPTION REGULATOR ATNN-RELATED"/>
    <property type="match status" value="1"/>
</dbReference>
<protein>
    <submittedName>
        <fullName evidence="9">Fungal Zn, 2-cys(6) binuclear cluster domain protein</fullName>
    </submittedName>
</protein>
<dbReference type="SMART" id="SM00066">
    <property type="entry name" value="GAL4"/>
    <property type="match status" value="1"/>
</dbReference>
<dbReference type="PANTHER" id="PTHR36206">
    <property type="entry name" value="ASPERCRYPTIN BIOSYNTHESIS CLUSTER-SPECIFIC TRANSCRIPTION REGULATOR ATNN-RELATED"/>
    <property type="match status" value="1"/>
</dbReference>
<evidence type="ECO:0000256" key="3">
    <source>
        <dbReference type="ARBA" id="ARBA00023015"/>
    </source>
</evidence>
<keyword evidence="3" id="KW-0805">Transcription regulation</keyword>
<keyword evidence="10" id="KW-1185">Reference proteome</keyword>
<comment type="caution">
    <text evidence="9">The sequence shown here is derived from an EMBL/GenBank/DDBJ whole genome shotgun (WGS) entry which is preliminary data.</text>
</comment>
<keyword evidence="5" id="KW-0804">Transcription</keyword>
<dbReference type="InterPro" id="IPR036864">
    <property type="entry name" value="Zn2-C6_fun-type_DNA-bd_sf"/>
</dbReference>
<reference evidence="9 10" key="1">
    <citation type="submission" date="2013-12" db="EMBL/GenBank/DDBJ databases">
        <authorList>
            <person name="Cubeta M."/>
            <person name="Pakala S."/>
            <person name="Fedorova N."/>
            <person name="Thomas E."/>
            <person name="Dean R."/>
            <person name="Jabaji S."/>
            <person name="Neate S."/>
            <person name="Toda T."/>
            <person name="Tavantzis S."/>
            <person name="Vilgalys R."/>
            <person name="Bharathan N."/>
            <person name="Pakala S."/>
            <person name="Losada L.S."/>
            <person name="Zafar N."/>
            <person name="Nierman W."/>
        </authorList>
    </citation>
    <scope>NUCLEOTIDE SEQUENCE [LARGE SCALE GENOMIC DNA]</scope>
    <source>
        <strain evidence="9 10">123E</strain>
    </source>
</reference>
<feature type="compositionally biased region" description="Polar residues" evidence="7">
    <location>
        <begin position="1"/>
        <end position="14"/>
    </location>
</feature>
<keyword evidence="4" id="KW-0238">DNA-binding</keyword>
<dbReference type="GO" id="GO:0003677">
    <property type="term" value="F:DNA binding"/>
    <property type="evidence" value="ECO:0007669"/>
    <property type="project" value="UniProtKB-KW"/>
</dbReference>
<evidence type="ECO:0000256" key="5">
    <source>
        <dbReference type="ARBA" id="ARBA00023163"/>
    </source>
</evidence>
<dbReference type="GO" id="GO:0000981">
    <property type="term" value="F:DNA-binding transcription factor activity, RNA polymerase II-specific"/>
    <property type="evidence" value="ECO:0007669"/>
    <property type="project" value="InterPro"/>
</dbReference>
<feature type="compositionally biased region" description="Basic residues" evidence="7">
    <location>
        <begin position="92"/>
        <end position="103"/>
    </location>
</feature>
<accession>A0A074RIX4</accession>
<name>A0A074RIX4_9AGAM</name>
<dbReference type="Pfam" id="PF00172">
    <property type="entry name" value="Zn_clus"/>
    <property type="match status" value="1"/>
</dbReference>
<feature type="region of interest" description="Disordered" evidence="7">
    <location>
        <begin position="1"/>
        <end position="36"/>
    </location>
</feature>
<dbReference type="CDD" id="cd00067">
    <property type="entry name" value="GAL4"/>
    <property type="match status" value="1"/>
</dbReference>
<dbReference type="OrthoDB" id="5419315at2759"/>
<evidence type="ECO:0000256" key="1">
    <source>
        <dbReference type="ARBA" id="ARBA00022723"/>
    </source>
</evidence>
<keyword evidence="2" id="KW-0862">Zinc</keyword>
<evidence type="ECO:0000256" key="4">
    <source>
        <dbReference type="ARBA" id="ARBA00023125"/>
    </source>
</evidence>
<dbReference type="InterPro" id="IPR052360">
    <property type="entry name" value="Transcr_Regulatory_Proteins"/>
</dbReference>
<organism evidence="9 10">
    <name type="scientific">Rhizoctonia solani 123E</name>
    <dbReference type="NCBI Taxonomy" id="1423351"/>
    <lineage>
        <taxon>Eukaryota</taxon>
        <taxon>Fungi</taxon>
        <taxon>Dikarya</taxon>
        <taxon>Basidiomycota</taxon>
        <taxon>Agaricomycotina</taxon>
        <taxon>Agaricomycetes</taxon>
        <taxon>Cantharellales</taxon>
        <taxon>Ceratobasidiaceae</taxon>
        <taxon>Rhizoctonia</taxon>
    </lineage>
</organism>
<dbReference type="Proteomes" id="UP000027456">
    <property type="component" value="Unassembled WGS sequence"/>
</dbReference>
<feature type="domain" description="Zn(2)-C6 fungal-type" evidence="8">
    <location>
        <begin position="37"/>
        <end position="67"/>
    </location>
</feature>
<evidence type="ECO:0000313" key="10">
    <source>
        <dbReference type="Proteomes" id="UP000027456"/>
    </source>
</evidence>
<dbReference type="PROSITE" id="PS50048">
    <property type="entry name" value="ZN2_CY6_FUNGAL_2"/>
    <property type="match status" value="1"/>
</dbReference>
<gene>
    <name evidence="9" type="ORF">V565_169510</name>
</gene>
<evidence type="ECO:0000259" key="8">
    <source>
        <dbReference type="PROSITE" id="PS50048"/>
    </source>
</evidence>
<dbReference type="EMBL" id="AZST01000851">
    <property type="protein sequence ID" value="KEP47061.1"/>
    <property type="molecule type" value="Genomic_DNA"/>
</dbReference>
<dbReference type="SUPFAM" id="SSF57701">
    <property type="entry name" value="Zn2/Cys6 DNA-binding domain"/>
    <property type="match status" value="1"/>
</dbReference>
<dbReference type="PROSITE" id="PS00463">
    <property type="entry name" value="ZN2_CY6_FUNGAL_1"/>
    <property type="match status" value="1"/>
</dbReference>